<evidence type="ECO:0000313" key="2">
    <source>
        <dbReference type="EMBL" id="OHT07213.1"/>
    </source>
</evidence>
<feature type="region of interest" description="Disordered" evidence="1">
    <location>
        <begin position="196"/>
        <end position="222"/>
    </location>
</feature>
<dbReference type="OrthoDB" id="10643421at2759"/>
<dbReference type="AlphaFoldDB" id="A0A1J4KCN3"/>
<reference evidence="2" key="1">
    <citation type="submission" date="2016-10" db="EMBL/GenBank/DDBJ databases">
        <authorList>
            <person name="Benchimol M."/>
            <person name="Almeida L.G."/>
            <person name="Vasconcelos A.T."/>
            <person name="Perreira-Neves A."/>
            <person name="Rosa I.A."/>
            <person name="Tasca T."/>
            <person name="Bogo M.R."/>
            <person name="de Souza W."/>
        </authorList>
    </citation>
    <scope>NUCLEOTIDE SEQUENCE [LARGE SCALE GENOMIC DNA]</scope>
    <source>
        <strain evidence="2">K</strain>
    </source>
</reference>
<keyword evidence="3" id="KW-1185">Reference proteome</keyword>
<dbReference type="RefSeq" id="XP_068360349.1">
    <property type="nucleotide sequence ID" value="XM_068490064.1"/>
</dbReference>
<dbReference type="EMBL" id="MLAK01000704">
    <property type="protein sequence ID" value="OHT07213.1"/>
    <property type="molecule type" value="Genomic_DNA"/>
</dbReference>
<evidence type="ECO:0000313" key="3">
    <source>
        <dbReference type="Proteomes" id="UP000179807"/>
    </source>
</evidence>
<comment type="caution">
    <text evidence="2">The sequence shown here is derived from an EMBL/GenBank/DDBJ whole genome shotgun (WGS) entry which is preliminary data.</text>
</comment>
<dbReference type="Proteomes" id="UP000179807">
    <property type="component" value="Unassembled WGS sequence"/>
</dbReference>
<dbReference type="GeneID" id="94824768"/>
<protein>
    <submittedName>
        <fullName evidence="2">Uncharacterized protein</fullName>
    </submittedName>
</protein>
<name>A0A1J4KCN3_9EUKA</name>
<dbReference type="VEuPathDB" id="TrichDB:TRFO_01374"/>
<gene>
    <name evidence="2" type="ORF">TRFO_01374</name>
</gene>
<sequence>MLDEIKHWESMPPVKLAAQLKQRAFMKQSNEDLDRVIFQYFSHFHSKFQNLITIPIGDELSLLAYFAEILSVDPVYQLLRCGLVVFNECICINLKRLSSLISVPPKSIIFAMNRADYLALPLLPKYSLETLFQLGFIDSLDFLMITVAPADPFFIHIGSHPMIVQPFPVEILNLLIKIRQEQENAKEELINYRKQSQEMEINSSSEKEEFSDEYESYSNYEN</sequence>
<organism evidence="2 3">
    <name type="scientific">Tritrichomonas foetus</name>
    <dbReference type="NCBI Taxonomy" id="1144522"/>
    <lineage>
        <taxon>Eukaryota</taxon>
        <taxon>Metamonada</taxon>
        <taxon>Parabasalia</taxon>
        <taxon>Tritrichomonadida</taxon>
        <taxon>Tritrichomonadidae</taxon>
        <taxon>Tritrichomonas</taxon>
    </lineage>
</organism>
<evidence type="ECO:0000256" key="1">
    <source>
        <dbReference type="SAM" id="MobiDB-lite"/>
    </source>
</evidence>
<accession>A0A1J4KCN3</accession>
<proteinExistence type="predicted"/>